<reference evidence="2" key="2">
    <citation type="submission" date="2024-04" db="EMBL/GenBank/DDBJ databases">
        <authorList>
            <person name="Chen Y."/>
            <person name="Shah S."/>
            <person name="Dougan E. K."/>
            <person name="Thang M."/>
            <person name="Chan C."/>
        </authorList>
    </citation>
    <scope>NUCLEOTIDE SEQUENCE [LARGE SCALE GENOMIC DNA]</scope>
</reference>
<proteinExistence type="predicted"/>
<feature type="non-terminal residue" evidence="1">
    <location>
        <position position="78"/>
    </location>
</feature>
<gene>
    <name evidence="1" type="ORF">C1SCF055_LOCUS21478</name>
</gene>
<dbReference type="AlphaFoldDB" id="A0A9P1FZZ3"/>
<comment type="caution">
    <text evidence="1">The sequence shown here is derived from an EMBL/GenBank/DDBJ whole genome shotgun (WGS) entry which is preliminary data.</text>
</comment>
<dbReference type="Proteomes" id="UP001152797">
    <property type="component" value="Unassembled WGS sequence"/>
</dbReference>
<feature type="non-terminal residue" evidence="1">
    <location>
        <position position="1"/>
    </location>
</feature>
<keyword evidence="3" id="KW-1185">Reference proteome</keyword>
<dbReference type="EMBL" id="CAMXCT010002002">
    <property type="protein sequence ID" value="CAI3994863.1"/>
    <property type="molecule type" value="Genomic_DNA"/>
</dbReference>
<evidence type="ECO:0000313" key="1">
    <source>
        <dbReference type="EMBL" id="CAI3994863.1"/>
    </source>
</evidence>
<name>A0A9P1FZZ3_9DINO</name>
<organism evidence="1">
    <name type="scientific">Cladocopium goreaui</name>
    <dbReference type="NCBI Taxonomy" id="2562237"/>
    <lineage>
        <taxon>Eukaryota</taxon>
        <taxon>Sar</taxon>
        <taxon>Alveolata</taxon>
        <taxon>Dinophyceae</taxon>
        <taxon>Suessiales</taxon>
        <taxon>Symbiodiniaceae</taxon>
        <taxon>Cladocopium</taxon>
    </lineage>
</organism>
<evidence type="ECO:0000313" key="3">
    <source>
        <dbReference type="Proteomes" id="UP001152797"/>
    </source>
</evidence>
<evidence type="ECO:0000313" key="2">
    <source>
        <dbReference type="EMBL" id="CAL1148238.1"/>
    </source>
</evidence>
<accession>A0A9P1FZZ3</accession>
<dbReference type="EMBL" id="CAMXCT030002002">
    <property type="protein sequence ID" value="CAL4782175.1"/>
    <property type="molecule type" value="Genomic_DNA"/>
</dbReference>
<dbReference type="EMBL" id="CAMXCT020002002">
    <property type="protein sequence ID" value="CAL1148238.1"/>
    <property type="molecule type" value="Genomic_DNA"/>
</dbReference>
<sequence>LPWQTPQSCDAPCPPWEAKWTDVGRGSTSQGCARAVGELQPNAMESLQTFRRKPKNVCQNDIRCVRRNSLAFCQGCLI</sequence>
<reference evidence="1" key="1">
    <citation type="submission" date="2022-10" db="EMBL/GenBank/DDBJ databases">
        <authorList>
            <person name="Chen Y."/>
            <person name="Dougan E. K."/>
            <person name="Chan C."/>
            <person name="Rhodes N."/>
            <person name="Thang M."/>
        </authorList>
    </citation>
    <scope>NUCLEOTIDE SEQUENCE</scope>
</reference>
<protein>
    <submittedName>
        <fullName evidence="1">Uncharacterized protein</fullName>
    </submittedName>
</protein>